<evidence type="ECO:0000256" key="5">
    <source>
        <dbReference type="ARBA" id="ARBA00022840"/>
    </source>
</evidence>
<dbReference type="PANTHER" id="PTHR43788">
    <property type="entry name" value="DNA2/NAM7 HELICASE FAMILY MEMBER"/>
    <property type="match status" value="1"/>
</dbReference>
<keyword evidence="3" id="KW-0378">Hydrolase</keyword>
<feature type="region of interest" description="Disordered" evidence="6">
    <location>
        <begin position="317"/>
        <end position="337"/>
    </location>
</feature>
<gene>
    <name evidence="9" type="ORF">DTER00134_LOCUS11594</name>
</gene>
<proteinExistence type="inferred from homology"/>
<dbReference type="InterPro" id="IPR041679">
    <property type="entry name" value="DNA2/NAM7-like_C"/>
</dbReference>
<dbReference type="InterPro" id="IPR041677">
    <property type="entry name" value="DNA2/NAM7_AAA_11"/>
</dbReference>
<evidence type="ECO:0000256" key="1">
    <source>
        <dbReference type="ARBA" id="ARBA00007913"/>
    </source>
</evidence>
<dbReference type="CDD" id="cd18808">
    <property type="entry name" value="SF1_C_Upf1"/>
    <property type="match status" value="1"/>
</dbReference>
<feature type="domain" description="DNA2/NAM7 helicase helicase" evidence="7">
    <location>
        <begin position="581"/>
        <end position="661"/>
    </location>
</feature>
<organism evidence="9">
    <name type="scientific">Dunaliella tertiolecta</name>
    <name type="common">Green alga</name>
    <dbReference type="NCBI Taxonomy" id="3047"/>
    <lineage>
        <taxon>Eukaryota</taxon>
        <taxon>Viridiplantae</taxon>
        <taxon>Chlorophyta</taxon>
        <taxon>core chlorophytes</taxon>
        <taxon>Chlorophyceae</taxon>
        <taxon>CS clade</taxon>
        <taxon>Chlamydomonadales</taxon>
        <taxon>Dunaliellaceae</taxon>
        <taxon>Dunaliella</taxon>
    </lineage>
</organism>
<dbReference type="SUPFAM" id="SSF52540">
    <property type="entry name" value="P-loop containing nucleoside triphosphate hydrolases"/>
    <property type="match status" value="1"/>
</dbReference>
<feature type="domain" description="DNA2/NAM7 helicase helicase" evidence="7">
    <location>
        <begin position="458"/>
        <end position="568"/>
    </location>
</feature>
<feature type="region of interest" description="Disordered" evidence="6">
    <location>
        <begin position="1"/>
        <end position="32"/>
    </location>
</feature>
<comment type="similarity">
    <text evidence="1">Belongs to the DNA2/NAM7 helicase family.</text>
</comment>
<evidence type="ECO:0008006" key="10">
    <source>
        <dbReference type="Google" id="ProtNLM"/>
    </source>
</evidence>
<evidence type="ECO:0000256" key="4">
    <source>
        <dbReference type="ARBA" id="ARBA00022806"/>
    </source>
</evidence>
<reference evidence="9" key="1">
    <citation type="submission" date="2021-01" db="EMBL/GenBank/DDBJ databases">
        <authorList>
            <person name="Corre E."/>
            <person name="Pelletier E."/>
            <person name="Niang G."/>
            <person name="Scheremetjew M."/>
            <person name="Finn R."/>
            <person name="Kale V."/>
            <person name="Holt S."/>
            <person name="Cochrane G."/>
            <person name="Meng A."/>
            <person name="Brown T."/>
            <person name="Cohen L."/>
        </authorList>
    </citation>
    <scope>NUCLEOTIDE SEQUENCE</scope>
    <source>
        <strain evidence="9">CCMP1320</strain>
    </source>
</reference>
<dbReference type="InterPro" id="IPR047187">
    <property type="entry name" value="SF1_C_Upf1"/>
</dbReference>
<dbReference type="PANTHER" id="PTHR43788:SF13">
    <property type="entry name" value="REGULATOR OF NONSENSE TRANSCRIPTS 1"/>
    <property type="match status" value="1"/>
</dbReference>
<feature type="domain" description="DNA2/NAM7 helicase-like C-terminal" evidence="8">
    <location>
        <begin position="670"/>
        <end position="896"/>
    </location>
</feature>
<keyword evidence="5" id="KW-0067">ATP-binding</keyword>
<evidence type="ECO:0000256" key="2">
    <source>
        <dbReference type="ARBA" id="ARBA00022741"/>
    </source>
</evidence>
<name>A0A7S3QXW0_DUNTE</name>
<keyword evidence="2" id="KW-0547">Nucleotide-binding</keyword>
<feature type="region of interest" description="Disordered" evidence="6">
    <location>
        <begin position="44"/>
        <end position="69"/>
    </location>
</feature>
<feature type="region of interest" description="Disordered" evidence="6">
    <location>
        <begin position="394"/>
        <end position="450"/>
    </location>
</feature>
<dbReference type="GO" id="GO:0005524">
    <property type="term" value="F:ATP binding"/>
    <property type="evidence" value="ECO:0007669"/>
    <property type="project" value="UniProtKB-KW"/>
</dbReference>
<evidence type="ECO:0000259" key="7">
    <source>
        <dbReference type="Pfam" id="PF13086"/>
    </source>
</evidence>
<sequence>MNVSISRASTHHLGRLAHPGNYIGPIPQRMQPGTVTRASKSRLSIAGSEGKAKQKKAKAPSKISTQQAYTDANKHLKIRQAKAANKRVTGVAEQRLQRLKQQSPELELDTLEPYSRVVQRFMAAGASRQGGSKARGRGAKKSAEHELLDAYAQVFGLALDLELQEEWEESEGRLRTWSRARLETEGLGIFELFASPDTQLFKDTIIRLYLPNRLLPTHQFSQGDIVLLSQTSNAVARKTKSGRQAMHGAKDAVSLIDMDNAFEAVVVDYSACWLRVALPSSVAPAVRGSSWRMDMYANTVGYERSLASVQRFAQGPALDAPDAASSPGGAGAPPPKSQATLDLWCLLSGALPAGFNPGNGETNKMEALASQPAPWARGNESKHRVSTARQAATQLAQGHMPSVSGSGVPQKRKRDAKRTPTGLALPAQGAGVRQLEEQQGGHQAEQQQEQGMLQGTGLNASQANAVRSSLGRVLSLWQGPPGSGKTRTLLRLIMAAVAGMPKQKQVLATAASNVAVDNMVAGLVELGVDVVRMGQPVKVNAALHGCSLEARVAATPGGQKAQKLRQGAAKRAASEAWLDFQEAQRLEEEAARAVLFSCQVVACTCIGAGDPRLQGHTFPLCVLDEATQATEPASLVPIMMCKVESLLLVGDPQQLPPTVRSRSAEQLGLGTSLFLRLQTMGMKPMLLDTQYRMHPLICAFPSKVFYQGLLKSHPTPKDRPMLPGFQWPNPKVPVCFIPVTGALEERTGSADDLTGHSLRNRPEAQQVLAVVQQLLADRGLPRGLEDIGIISPYQGQVRHLQQVLGPLSSSGRFGRGGSRDGDADGFTSEDAATGSSMASLLEIRSVDGFQGREKEVIIFSTVRSNTTGSVGFLSDYRRLNVAITRAKRGLIVVGNPETLKSDKTWSAWLRWAAQHQAWMRGASTQGNDST</sequence>
<dbReference type="Pfam" id="PF13086">
    <property type="entry name" value="AAA_11"/>
    <property type="match status" value="2"/>
</dbReference>
<feature type="compositionally biased region" description="Low complexity" evidence="6">
    <location>
        <begin position="437"/>
        <end position="450"/>
    </location>
</feature>
<evidence type="ECO:0000256" key="3">
    <source>
        <dbReference type="ARBA" id="ARBA00022801"/>
    </source>
</evidence>
<dbReference type="EMBL" id="HBIP01019538">
    <property type="protein sequence ID" value="CAE0496521.1"/>
    <property type="molecule type" value="Transcribed_RNA"/>
</dbReference>
<dbReference type="Gene3D" id="3.40.50.300">
    <property type="entry name" value="P-loop containing nucleotide triphosphate hydrolases"/>
    <property type="match status" value="2"/>
</dbReference>
<dbReference type="InterPro" id="IPR027417">
    <property type="entry name" value="P-loop_NTPase"/>
</dbReference>
<evidence type="ECO:0000259" key="8">
    <source>
        <dbReference type="Pfam" id="PF13087"/>
    </source>
</evidence>
<dbReference type="InterPro" id="IPR050534">
    <property type="entry name" value="Coronavir_polyprotein_1ab"/>
</dbReference>
<dbReference type="AlphaFoldDB" id="A0A7S3QXW0"/>
<evidence type="ECO:0000256" key="6">
    <source>
        <dbReference type="SAM" id="MobiDB-lite"/>
    </source>
</evidence>
<dbReference type="GO" id="GO:0043139">
    <property type="term" value="F:5'-3' DNA helicase activity"/>
    <property type="evidence" value="ECO:0007669"/>
    <property type="project" value="TreeGrafter"/>
</dbReference>
<feature type="compositionally biased region" description="Low complexity" evidence="6">
    <location>
        <begin position="317"/>
        <end position="327"/>
    </location>
</feature>
<protein>
    <recommendedName>
        <fullName evidence="10">RNA helicase</fullName>
    </recommendedName>
</protein>
<evidence type="ECO:0000313" key="9">
    <source>
        <dbReference type="EMBL" id="CAE0496521.1"/>
    </source>
</evidence>
<keyword evidence="4" id="KW-0347">Helicase</keyword>
<dbReference type="Pfam" id="PF13087">
    <property type="entry name" value="AAA_12"/>
    <property type="match status" value="1"/>
</dbReference>
<feature type="region of interest" description="Disordered" evidence="6">
    <location>
        <begin position="809"/>
        <end position="831"/>
    </location>
</feature>
<dbReference type="GO" id="GO:0016787">
    <property type="term" value="F:hydrolase activity"/>
    <property type="evidence" value="ECO:0007669"/>
    <property type="project" value="UniProtKB-KW"/>
</dbReference>
<accession>A0A7S3QXW0</accession>